<feature type="transmembrane region" description="Helical" evidence="1">
    <location>
        <begin position="102"/>
        <end position="120"/>
    </location>
</feature>
<reference evidence="3 4" key="1">
    <citation type="submission" date="2006-02" db="EMBL/GenBank/DDBJ databases">
        <authorList>
            <person name="Pinhassi J."/>
            <person name="Pedros-Alio C."/>
            <person name="Ferriera S."/>
            <person name="Johnson J."/>
            <person name="Kravitz S."/>
            <person name="Halpern A."/>
            <person name="Remington K."/>
            <person name="Beeson K."/>
            <person name="Tran B."/>
            <person name="Rogers Y.-H."/>
            <person name="Friedman R."/>
            <person name="Venter J.C."/>
        </authorList>
    </citation>
    <scope>NUCLEOTIDE SEQUENCE [LARGE SCALE GENOMIC DNA]</scope>
    <source>
        <strain evidence="3 4">MED92</strain>
    </source>
</reference>
<feature type="transmembrane region" description="Helical" evidence="1">
    <location>
        <begin position="49"/>
        <end position="70"/>
    </location>
</feature>
<keyword evidence="4" id="KW-1185">Reference proteome</keyword>
<comment type="caution">
    <text evidence="3">The sequence shown here is derived from an EMBL/GenBank/DDBJ whole genome shotgun (WGS) entry which is preliminary data.</text>
</comment>
<feature type="transmembrane region" description="Helical" evidence="1">
    <location>
        <begin position="244"/>
        <end position="262"/>
    </location>
</feature>
<name>A0A7U8C6Z6_NEPCE</name>
<feature type="domain" description="DUF2157" evidence="2">
    <location>
        <begin position="14"/>
        <end position="155"/>
    </location>
</feature>
<feature type="transmembrane region" description="Helical" evidence="1">
    <location>
        <begin position="269"/>
        <end position="291"/>
    </location>
</feature>
<evidence type="ECO:0000313" key="4">
    <source>
        <dbReference type="Proteomes" id="UP000002171"/>
    </source>
</evidence>
<feature type="transmembrane region" description="Helical" evidence="1">
    <location>
        <begin position="297"/>
        <end position="317"/>
    </location>
</feature>
<feature type="transmembrane region" description="Helical" evidence="1">
    <location>
        <begin position="76"/>
        <end position="95"/>
    </location>
</feature>
<feature type="transmembrane region" description="Helical" evidence="1">
    <location>
        <begin position="185"/>
        <end position="207"/>
    </location>
</feature>
<keyword evidence="1" id="KW-0472">Membrane</keyword>
<feature type="transmembrane region" description="Helical" evidence="1">
    <location>
        <begin position="132"/>
        <end position="148"/>
    </location>
</feature>
<protein>
    <recommendedName>
        <fullName evidence="2">DUF2157 domain-containing protein</fullName>
    </recommendedName>
</protein>
<keyword evidence="1" id="KW-0812">Transmembrane</keyword>
<dbReference type="EMBL" id="AAOW01000009">
    <property type="protein sequence ID" value="EAR61250.1"/>
    <property type="molecule type" value="Genomic_DNA"/>
</dbReference>
<feature type="transmembrane region" description="Helical" evidence="1">
    <location>
        <begin position="216"/>
        <end position="238"/>
    </location>
</feature>
<dbReference type="Proteomes" id="UP000002171">
    <property type="component" value="Unassembled WGS sequence"/>
</dbReference>
<evidence type="ECO:0000313" key="3">
    <source>
        <dbReference type="EMBL" id="EAR61250.1"/>
    </source>
</evidence>
<dbReference type="OrthoDB" id="327621at2"/>
<evidence type="ECO:0000256" key="1">
    <source>
        <dbReference type="SAM" id="Phobius"/>
    </source>
</evidence>
<dbReference type="InterPro" id="IPR018677">
    <property type="entry name" value="DUF2157"/>
</dbReference>
<dbReference type="RefSeq" id="WP_007019948.1">
    <property type="nucleotide sequence ID" value="NZ_CH724125.1"/>
</dbReference>
<evidence type="ECO:0000259" key="2">
    <source>
        <dbReference type="Pfam" id="PF09925"/>
    </source>
</evidence>
<accession>A0A7U8C6Z6</accession>
<sequence>MIFKSPSDRDSILDWHRQGLIKDADLHLALKEADSLPSPKQWHEFITQLLLWLGLISLGASLIFFLAFNWQEMSKLSKFTFVQIGIITTTIFYFFKRNDPIKAVAIASLISLQIGALLALSGQTYQTGADPWQLFAIWSLFILPFAIVHGSSTLWLFFSATLSLSISLYFSRFRGIFDFLIDDDLTMVLLLSINGTLALFLNAGYYLKQFWSQNQIAVQILIVFCGFIASWLAIWGIFDFEDKALYLVIYSLLIGFLFYWFYHKDLNLMILAGISVSLVVVSTAFLINTMADAFDGGAFLFISLYIIFCSSMAGIWLRNLHSELKKERADDSAN</sequence>
<proteinExistence type="predicted"/>
<dbReference type="Pfam" id="PF09925">
    <property type="entry name" value="DUF2157"/>
    <property type="match status" value="1"/>
</dbReference>
<gene>
    <name evidence="3" type="ORF">MED92_11004</name>
</gene>
<keyword evidence="1" id="KW-1133">Transmembrane helix</keyword>
<organism evidence="3 4">
    <name type="scientific">Neptuniibacter caesariensis</name>
    <dbReference type="NCBI Taxonomy" id="207954"/>
    <lineage>
        <taxon>Bacteria</taxon>
        <taxon>Pseudomonadati</taxon>
        <taxon>Pseudomonadota</taxon>
        <taxon>Gammaproteobacteria</taxon>
        <taxon>Oceanospirillales</taxon>
        <taxon>Oceanospirillaceae</taxon>
        <taxon>Neptuniibacter</taxon>
    </lineage>
</organism>
<dbReference type="AlphaFoldDB" id="A0A7U8C6Z6"/>